<dbReference type="Proteomes" id="UP001500751">
    <property type="component" value="Unassembled WGS sequence"/>
</dbReference>
<keyword evidence="3" id="KW-1185">Reference proteome</keyword>
<evidence type="ECO:0000313" key="2">
    <source>
        <dbReference type="EMBL" id="GAA2055442.1"/>
    </source>
</evidence>
<evidence type="ECO:0000256" key="1">
    <source>
        <dbReference type="SAM" id="MobiDB-lite"/>
    </source>
</evidence>
<name>A0ABN2V8R0_9ACTN</name>
<proteinExistence type="predicted"/>
<feature type="compositionally biased region" description="Basic and acidic residues" evidence="1">
    <location>
        <begin position="12"/>
        <end position="23"/>
    </location>
</feature>
<evidence type="ECO:0000313" key="3">
    <source>
        <dbReference type="Proteomes" id="UP001500751"/>
    </source>
</evidence>
<protein>
    <submittedName>
        <fullName evidence="2">Uncharacterized protein</fullName>
    </submittedName>
</protein>
<accession>A0ABN2V8R0</accession>
<dbReference type="EMBL" id="BAAAQN010000061">
    <property type="protein sequence ID" value="GAA2055442.1"/>
    <property type="molecule type" value="Genomic_DNA"/>
</dbReference>
<sequence>MTAWTGDGCDPPPDKEVDVDHGQEPLSEAQQRRVLELFGAELRAAVARRADGDPDRAALAAYLESRRALLEQGALGQGAEKRSAKRSTDRPAISS</sequence>
<reference evidence="2 3" key="1">
    <citation type="journal article" date="2019" name="Int. J. Syst. Evol. Microbiol.">
        <title>The Global Catalogue of Microorganisms (GCM) 10K type strain sequencing project: providing services to taxonomists for standard genome sequencing and annotation.</title>
        <authorList>
            <consortium name="The Broad Institute Genomics Platform"/>
            <consortium name="The Broad Institute Genome Sequencing Center for Infectious Disease"/>
            <person name="Wu L."/>
            <person name="Ma J."/>
        </authorList>
    </citation>
    <scope>NUCLEOTIDE SEQUENCE [LARGE SCALE GENOMIC DNA]</scope>
    <source>
        <strain evidence="2 3">JCM 16014</strain>
    </source>
</reference>
<feature type="region of interest" description="Disordered" evidence="1">
    <location>
        <begin position="1"/>
        <end position="27"/>
    </location>
</feature>
<feature type="region of interest" description="Disordered" evidence="1">
    <location>
        <begin position="72"/>
        <end position="95"/>
    </location>
</feature>
<organism evidence="2 3">
    <name type="scientific">Catenulispora yoronensis</name>
    <dbReference type="NCBI Taxonomy" id="450799"/>
    <lineage>
        <taxon>Bacteria</taxon>
        <taxon>Bacillati</taxon>
        <taxon>Actinomycetota</taxon>
        <taxon>Actinomycetes</taxon>
        <taxon>Catenulisporales</taxon>
        <taxon>Catenulisporaceae</taxon>
        <taxon>Catenulispora</taxon>
    </lineage>
</organism>
<dbReference type="RefSeq" id="WP_344670472.1">
    <property type="nucleotide sequence ID" value="NZ_BAAAQN010000061.1"/>
</dbReference>
<gene>
    <name evidence="2" type="ORF">GCM10009839_75100</name>
</gene>
<feature type="compositionally biased region" description="Basic and acidic residues" evidence="1">
    <location>
        <begin position="79"/>
        <end position="89"/>
    </location>
</feature>
<comment type="caution">
    <text evidence="2">The sequence shown here is derived from an EMBL/GenBank/DDBJ whole genome shotgun (WGS) entry which is preliminary data.</text>
</comment>